<accession>B8HPT9</accession>
<dbReference type="GO" id="GO:0015093">
    <property type="term" value="F:ferrous iron transmembrane transporter activity"/>
    <property type="evidence" value="ECO:0007669"/>
    <property type="project" value="TreeGrafter"/>
</dbReference>
<dbReference type="InterPro" id="IPR004923">
    <property type="entry name" value="FTR1/Fip1/EfeU"/>
</dbReference>
<feature type="transmembrane region" description="Helical" evidence="6">
    <location>
        <begin position="159"/>
        <end position="181"/>
    </location>
</feature>
<feature type="transmembrane region" description="Helical" evidence="6">
    <location>
        <begin position="187"/>
        <end position="211"/>
    </location>
</feature>
<evidence type="ECO:0000256" key="6">
    <source>
        <dbReference type="SAM" id="Phobius"/>
    </source>
</evidence>
<dbReference type="OrthoDB" id="8215804at2"/>
<evidence type="ECO:0000256" key="5">
    <source>
        <dbReference type="ARBA" id="ARBA00023136"/>
    </source>
</evidence>
<evidence type="ECO:0000256" key="1">
    <source>
        <dbReference type="ARBA" id="ARBA00004141"/>
    </source>
</evidence>
<proteinExistence type="inferred from homology"/>
<feature type="transmembrane region" description="Helical" evidence="6">
    <location>
        <begin position="45"/>
        <end position="68"/>
    </location>
</feature>
<dbReference type="Pfam" id="PF03239">
    <property type="entry name" value="FTR1"/>
    <property type="match status" value="1"/>
</dbReference>
<dbReference type="STRING" id="395961.Cyan7425_3323"/>
<dbReference type="eggNOG" id="COG0672">
    <property type="taxonomic scope" value="Bacteria"/>
</dbReference>
<keyword evidence="3 6" id="KW-0812">Transmembrane</keyword>
<feature type="transmembrane region" description="Helical" evidence="6">
    <location>
        <begin position="80"/>
        <end position="100"/>
    </location>
</feature>
<dbReference type="HOGENOM" id="CLU_077905_0_1_3"/>
<feature type="transmembrane region" description="Helical" evidence="6">
    <location>
        <begin position="269"/>
        <end position="289"/>
    </location>
</feature>
<evidence type="ECO:0000256" key="4">
    <source>
        <dbReference type="ARBA" id="ARBA00022989"/>
    </source>
</evidence>
<dbReference type="PANTHER" id="PTHR31632:SF2">
    <property type="entry name" value="PLASMA MEMBRANE IRON PERMEASE"/>
    <property type="match status" value="1"/>
</dbReference>
<keyword evidence="5 6" id="KW-0472">Membrane</keyword>
<evidence type="ECO:0000313" key="7">
    <source>
        <dbReference type="EMBL" id="ACL45648.1"/>
    </source>
</evidence>
<dbReference type="PANTHER" id="PTHR31632">
    <property type="entry name" value="IRON TRANSPORTER FTH1"/>
    <property type="match status" value="1"/>
</dbReference>
<reference evidence="7" key="1">
    <citation type="submission" date="2009-01" db="EMBL/GenBank/DDBJ databases">
        <title>Complete sequence of chromosome Cyanothece sp. PCC 7425.</title>
        <authorList>
            <consortium name="US DOE Joint Genome Institute"/>
            <person name="Lucas S."/>
            <person name="Copeland A."/>
            <person name="Lapidus A."/>
            <person name="Glavina del Rio T."/>
            <person name="Dalin E."/>
            <person name="Tice H."/>
            <person name="Bruce D."/>
            <person name="Goodwin L."/>
            <person name="Pitluck S."/>
            <person name="Sims D."/>
            <person name="Meineke L."/>
            <person name="Brettin T."/>
            <person name="Detter J.C."/>
            <person name="Han C."/>
            <person name="Larimer F."/>
            <person name="Land M."/>
            <person name="Hauser L."/>
            <person name="Kyrpides N."/>
            <person name="Ovchinnikova G."/>
            <person name="Liberton M."/>
            <person name="Stoeckel J."/>
            <person name="Banerjee A."/>
            <person name="Singh A."/>
            <person name="Page L."/>
            <person name="Sato H."/>
            <person name="Zhao L."/>
            <person name="Sherman L."/>
            <person name="Pakrasi H."/>
            <person name="Richardson P."/>
        </authorList>
    </citation>
    <scope>NUCLEOTIDE SEQUENCE</scope>
    <source>
        <strain evidence="7">PCC 7425</strain>
    </source>
</reference>
<sequence length="307" mass="32492">MFDISAALPTFVITLREGVEAALVVGIVLACLGKANQADLNRWVYLGIGLGLMASAAVGVGLSGLLLRAGTLPYGDLLKALLKGSFSLIAIVLLSWMLVWMTAQSRSLKTEITAAVGATLAATGAGWGIAGLIFTAVLREGVESVLFILTQAQLGWVPIGGAIAGLLSAVLVGVMLFQWGIRLNLGLFFKAMGILLLLIVAGLVISALYNFDTAARILSQMTPQFAHLCSTPTGSCLLGPLVWDLHEPLPDRRFPGVLFKTLLGYRDRLYLGQAIGYLGFLLTLGTLYFRSLNQPVPANPVKPNPSA</sequence>
<dbReference type="GO" id="GO:0033573">
    <property type="term" value="C:high-affinity iron permease complex"/>
    <property type="evidence" value="ECO:0007669"/>
    <property type="project" value="InterPro"/>
</dbReference>
<organism evidence="7">
    <name type="scientific">Cyanothece sp. (strain PCC 7425 / ATCC 29141)</name>
    <dbReference type="NCBI Taxonomy" id="395961"/>
    <lineage>
        <taxon>Bacteria</taxon>
        <taxon>Bacillati</taxon>
        <taxon>Cyanobacteriota</taxon>
        <taxon>Cyanophyceae</taxon>
        <taxon>Gomontiellales</taxon>
        <taxon>Cyanothecaceae</taxon>
        <taxon>Cyanothece</taxon>
    </lineage>
</organism>
<gene>
    <name evidence="7" type="ordered locus">Cyan7425_3323</name>
</gene>
<dbReference type="EMBL" id="CP001344">
    <property type="protein sequence ID" value="ACL45648.1"/>
    <property type="molecule type" value="Genomic_DNA"/>
</dbReference>
<comment type="similarity">
    <text evidence="2">Belongs to the oxidase-dependent Fe transporter (OFeT) (TC 9.A.10.1) family.</text>
</comment>
<dbReference type="KEGG" id="cyn:Cyan7425_3323"/>
<keyword evidence="4 6" id="KW-1133">Transmembrane helix</keyword>
<comment type="subcellular location">
    <subcellularLocation>
        <location evidence="1">Membrane</location>
        <topology evidence="1">Multi-pass membrane protein</topology>
    </subcellularLocation>
</comment>
<dbReference type="AlphaFoldDB" id="B8HPT9"/>
<evidence type="ECO:0000256" key="2">
    <source>
        <dbReference type="ARBA" id="ARBA00008333"/>
    </source>
</evidence>
<evidence type="ECO:0000256" key="3">
    <source>
        <dbReference type="ARBA" id="ARBA00022692"/>
    </source>
</evidence>
<protein>
    <submittedName>
        <fullName evidence="7">Iron permease FTR1</fullName>
    </submittedName>
</protein>
<name>B8HPT9_CYAP4</name>
<feature type="transmembrane region" description="Helical" evidence="6">
    <location>
        <begin position="112"/>
        <end position="138"/>
    </location>
</feature>